<feature type="non-terminal residue" evidence="1">
    <location>
        <position position="66"/>
    </location>
</feature>
<dbReference type="AlphaFoldDB" id="X1M7I3"/>
<reference evidence="1" key="1">
    <citation type="journal article" date="2014" name="Front. Microbiol.">
        <title>High frequency of phylogenetically diverse reductive dehalogenase-homologous genes in deep subseafloor sedimentary metagenomes.</title>
        <authorList>
            <person name="Kawai M."/>
            <person name="Futagami T."/>
            <person name="Toyoda A."/>
            <person name="Takaki Y."/>
            <person name="Nishi S."/>
            <person name="Hori S."/>
            <person name="Arai W."/>
            <person name="Tsubouchi T."/>
            <person name="Morono Y."/>
            <person name="Uchiyama I."/>
            <person name="Ito T."/>
            <person name="Fujiyama A."/>
            <person name="Inagaki F."/>
            <person name="Takami H."/>
        </authorList>
    </citation>
    <scope>NUCLEOTIDE SEQUENCE</scope>
    <source>
        <strain evidence="1">Expedition CK06-06</strain>
    </source>
</reference>
<proteinExistence type="predicted"/>
<accession>X1M7I3</accession>
<gene>
    <name evidence="1" type="ORF">S06H3_20769</name>
</gene>
<protein>
    <submittedName>
        <fullName evidence="1">Uncharacterized protein</fullName>
    </submittedName>
</protein>
<sequence length="66" mass="7600">MEKAALISNLDNLSLITPQHQRLYFGPEFCQYLLPSPSELKEALNFTRKRRLSFTLVTPFVTDEGL</sequence>
<organism evidence="1">
    <name type="scientific">marine sediment metagenome</name>
    <dbReference type="NCBI Taxonomy" id="412755"/>
    <lineage>
        <taxon>unclassified sequences</taxon>
        <taxon>metagenomes</taxon>
        <taxon>ecological metagenomes</taxon>
    </lineage>
</organism>
<dbReference type="EMBL" id="BARV01010804">
    <property type="protein sequence ID" value="GAI02329.1"/>
    <property type="molecule type" value="Genomic_DNA"/>
</dbReference>
<comment type="caution">
    <text evidence="1">The sequence shown here is derived from an EMBL/GenBank/DDBJ whole genome shotgun (WGS) entry which is preliminary data.</text>
</comment>
<name>X1M7I3_9ZZZZ</name>
<evidence type="ECO:0000313" key="1">
    <source>
        <dbReference type="EMBL" id="GAI02329.1"/>
    </source>
</evidence>